<dbReference type="Proteomes" id="UP000252914">
    <property type="component" value="Unassembled WGS sequence"/>
</dbReference>
<dbReference type="InterPro" id="IPR039420">
    <property type="entry name" value="WalR-like"/>
</dbReference>
<evidence type="ECO:0000259" key="6">
    <source>
        <dbReference type="PROSITE" id="PS50043"/>
    </source>
</evidence>
<dbReference type="CDD" id="cd06170">
    <property type="entry name" value="LuxR_C_like"/>
    <property type="match status" value="1"/>
</dbReference>
<dbReference type="InterPro" id="IPR001789">
    <property type="entry name" value="Sig_transdc_resp-reg_receiver"/>
</dbReference>
<proteinExistence type="predicted"/>
<dbReference type="RefSeq" id="WP_114019859.1">
    <property type="nucleotide sequence ID" value="NZ_JBEYTF010000008.1"/>
</dbReference>
<dbReference type="SUPFAM" id="SSF46894">
    <property type="entry name" value="C-terminal effector domain of the bipartite response regulators"/>
    <property type="match status" value="1"/>
</dbReference>
<dbReference type="InterPro" id="IPR011006">
    <property type="entry name" value="CheY-like_superfamily"/>
</dbReference>
<evidence type="ECO:0000256" key="4">
    <source>
        <dbReference type="ARBA" id="ARBA00023163"/>
    </source>
</evidence>
<dbReference type="PANTHER" id="PTHR43214">
    <property type="entry name" value="TWO-COMPONENT RESPONSE REGULATOR"/>
    <property type="match status" value="1"/>
</dbReference>
<dbReference type="GO" id="GO:0000160">
    <property type="term" value="P:phosphorelay signal transduction system"/>
    <property type="evidence" value="ECO:0007669"/>
    <property type="project" value="InterPro"/>
</dbReference>
<keyword evidence="3 8" id="KW-0238">DNA-binding</keyword>
<accession>A0A367FHQ5</accession>
<keyword evidence="4" id="KW-0804">Transcription</keyword>
<dbReference type="PROSITE" id="PS50043">
    <property type="entry name" value="HTH_LUXR_2"/>
    <property type="match status" value="1"/>
</dbReference>
<organism evidence="8 9">
    <name type="scientific">Streptomyces diacarni</name>
    <dbReference type="NCBI Taxonomy" id="2800381"/>
    <lineage>
        <taxon>Bacteria</taxon>
        <taxon>Bacillati</taxon>
        <taxon>Actinomycetota</taxon>
        <taxon>Actinomycetes</taxon>
        <taxon>Kitasatosporales</taxon>
        <taxon>Streptomycetaceae</taxon>
        <taxon>Streptomyces</taxon>
    </lineage>
</organism>
<keyword evidence="9" id="KW-1185">Reference proteome</keyword>
<evidence type="ECO:0000313" key="8">
    <source>
        <dbReference type="EMBL" id="RCG29150.1"/>
    </source>
</evidence>
<dbReference type="EMBL" id="QOIN01000021">
    <property type="protein sequence ID" value="RCG29150.1"/>
    <property type="molecule type" value="Genomic_DNA"/>
</dbReference>
<keyword evidence="1 5" id="KW-0597">Phosphoprotein</keyword>
<dbReference type="SUPFAM" id="SSF52172">
    <property type="entry name" value="CheY-like"/>
    <property type="match status" value="1"/>
</dbReference>
<dbReference type="PRINTS" id="PR00038">
    <property type="entry name" value="HTHLUXR"/>
</dbReference>
<feature type="domain" description="HTH luxR-type" evidence="6">
    <location>
        <begin position="148"/>
        <end position="213"/>
    </location>
</feature>
<dbReference type="AlphaFoldDB" id="A0A367FHQ5"/>
<evidence type="ECO:0000256" key="5">
    <source>
        <dbReference type="PROSITE-ProRule" id="PRU00169"/>
    </source>
</evidence>
<dbReference type="Pfam" id="PF00072">
    <property type="entry name" value="Response_reg"/>
    <property type="match status" value="1"/>
</dbReference>
<dbReference type="InterPro" id="IPR058245">
    <property type="entry name" value="NreC/VraR/RcsB-like_REC"/>
</dbReference>
<evidence type="ECO:0000313" key="9">
    <source>
        <dbReference type="Proteomes" id="UP000252914"/>
    </source>
</evidence>
<evidence type="ECO:0000256" key="2">
    <source>
        <dbReference type="ARBA" id="ARBA00023015"/>
    </source>
</evidence>
<gene>
    <name evidence="8" type="ORF">DTL70_00825</name>
</gene>
<name>A0A367FHQ5_9ACTN</name>
<dbReference type="InterPro" id="IPR016032">
    <property type="entry name" value="Sig_transdc_resp-reg_C-effctor"/>
</dbReference>
<dbReference type="GO" id="GO:0006355">
    <property type="term" value="P:regulation of DNA-templated transcription"/>
    <property type="evidence" value="ECO:0007669"/>
    <property type="project" value="InterPro"/>
</dbReference>
<dbReference type="PANTHER" id="PTHR43214:SF24">
    <property type="entry name" value="TRANSCRIPTIONAL REGULATORY PROTEIN NARL-RELATED"/>
    <property type="match status" value="1"/>
</dbReference>
<dbReference type="PROSITE" id="PS50110">
    <property type="entry name" value="RESPONSE_REGULATORY"/>
    <property type="match status" value="1"/>
</dbReference>
<dbReference type="GO" id="GO:0003677">
    <property type="term" value="F:DNA binding"/>
    <property type="evidence" value="ECO:0007669"/>
    <property type="project" value="UniProtKB-KW"/>
</dbReference>
<feature type="modified residue" description="4-aspartylphosphate" evidence="5">
    <location>
        <position position="54"/>
    </location>
</feature>
<dbReference type="SMART" id="SM00448">
    <property type="entry name" value="REC"/>
    <property type="match status" value="1"/>
</dbReference>
<protein>
    <submittedName>
        <fullName evidence="8">DNA-binding response regulator</fullName>
    </submittedName>
</protein>
<keyword evidence="2" id="KW-0805">Transcription regulation</keyword>
<evidence type="ECO:0000256" key="1">
    <source>
        <dbReference type="ARBA" id="ARBA00022553"/>
    </source>
</evidence>
<feature type="domain" description="Response regulatory" evidence="7">
    <location>
        <begin position="3"/>
        <end position="119"/>
    </location>
</feature>
<sequence>MIRVLIADDEALVRTGLRMILQAAEDIEVVADADTGSAAVTAVIGHRPHVVLMDVRMPGTDGVTALREINRLPDPPAVVMLTTFDRDEYVHSALRARAAGFLLKDTSPRGLIAAVRAVADGSAMLSPTVTRRLIDTFAEQRPADPHAARARLSVLTDRERTVVGAVARGLANAEIGRELGMTETTVKVHVSRSLTKLGLSNRVQIALLVRDSGWWSTDMPAP</sequence>
<evidence type="ECO:0000256" key="3">
    <source>
        <dbReference type="ARBA" id="ARBA00023125"/>
    </source>
</evidence>
<dbReference type="InterPro" id="IPR000792">
    <property type="entry name" value="Tscrpt_reg_LuxR_C"/>
</dbReference>
<dbReference type="SMART" id="SM00421">
    <property type="entry name" value="HTH_LUXR"/>
    <property type="match status" value="1"/>
</dbReference>
<evidence type="ECO:0000259" key="7">
    <source>
        <dbReference type="PROSITE" id="PS50110"/>
    </source>
</evidence>
<dbReference type="PROSITE" id="PS00622">
    <property type="entry name" value="HTH_LUXR_1"/>
    <property type="match status" value="1"/>
</dbReference>
<dbReference type="Gene3D" id="3.40.50.2300">
    <property type="match status" value="1"/>
</dbReference>
<comment type="caution">
    <text evidence="8">The sequence shown here is derived from an EMBL/GenBank/DDBJ whole genome shotgun (WGS) entry which is preliminary data.</text>
</comment>
<dbReference type="Pfam" id="PF00196">
    <property type="entry name" value="GerE"/>
    <property type="match status" value="1"/>
</dbReference>
<dbReference type="CDD" id="cd17535">
    <property type="entry name" value="REC_NarL-like"/>
    <property type="match status" value="1"/>
</dbReference>
<reference evidence="8 9" key="1">
    <citation type="submission" date="2018-06" db="EMBL/GenBank/DDBJ databases">
        <title>Streptomyces reniochalinae sp. nov. and Streptomyces diacarnus sp. nov. from marine sponges.</title>
        <authorList>
            <person name="Li L."/>
        </authorList>
    </citation>
    <scope>NUCLEOTIDE SEQUENCE [LARGE SCALE GENOMIC DNA]</scope>
    <source>
        <strain evidence="8 9">LHW51701</strain>
    </source>
</reference>